<dbReference type="EMBL" id="ML210161">
    <property type="protein sequence ID" value="TFK27815.1"/>
    <property type="molecule type" value="Genomic_DNA"/>
</dbReference>
<dbReference type="Pfam" id="PF00780">
    <property type="entry name" value="CNH"/>
    <property type="match status" value="1"/>
</dbReference>
<dbReference type="GO" id="GO:0012505">
    <property type="term" value="C:endomembrane system"/>
    <property type="evidence" value="ECO:0007669"/>
    <property type="project" value="UniProtKB-SubCell"/>
</dbReference>
<evidence type="ECO:0000259" key="6">
    <source>
        <dbReference type="PROSITE" id="PS50219"/>
    </source>
</evidence>
<dbReference type="Pfam" id="PF10367">
    <property type="entry name" value="zf-Vps39_C"/>
    <property type="match status" value="1"/>
</dbReference>
<evidence type="ECO:0000313" key="8">
    <source>
        <dbReference type="Proteomes" id="UP000307440"/>
    </source>
</evidence>
<dbReference type="InterPro" id="IPR000547">
    <property type="entry name" value="Clathrin_H-chain/VPS_repeat"/>
</dbReference>
<dbReference type="STRING" id="230819.A0A5C3L546"/>
<feature type="compositionally biased region" description="Polar residues" evidence="5">
    <location>
        <begin position="497"/>
        <end position="514"/>
    </location>
</feature>
<dbReference type="InterPro" id="IPR019452">
    <property type="entry name" value="VPS39/TGF_beta_rcpt-assoc_1"/>
</dbReference>
<organism evidence="7 8">
    <name type="scientific">Coprinopsis marcescibilis</name>
    <name type="common">Agaric fungus</name>
    <name type="synonym">Psathyrella marcescibilis</name>
    <dbReference type="NCBI Taxonomy" id="230819"/>
    <lineage>
        <taxon>Eukaryota</taxon>
        <taxon>Fungi</taxon>
        <taxon>Dikarya</taxon>
        <taxon>Basidiomycota</taxon>
        <taxon>Agaricomycotina</taxon>
        <taxon>Agaricomycetes</taxon>
        <taxon>Agaricomycetidae</taxon>
        <taxon>Agaricales</taxon>
        <taxon>Agaricineae</taxon>
        <taxon>Psathyrellaceae</taxon>
        <taxon>Coprinopsis</taxon>
    </lineage>
</organism>
<dbReference type="PANTHER" id="PTHR12894">
    <property type="entry name" value="CNH DOMAIN CONTAINING"/>
    <property type="match status" value="1"/>
</dbReference>
<gene>
    <name evidence="7" type="ORF">FA15DRAFT_666044</name>
</gene>
<evidence type="ECO:0000256" key="4">
    <source>
        <dbReference type="PROSITE-ProRule" id="PRU01006"/>
    </source>
</evidence>
<protein>
    <recommendedName>
        <fullName evidence="6">CNH domain-containing protein</fullName>
    </recommendedName>
</protein>
<evidence type="ECO:0000256" key="5">
    <source>
        <dbReference type="SAM" id="MobiDB-lite"/>
    </source>
</evidence>
<dbReference type="GO" id="GO:0034058">
    <property type="term" value="P:endosomal vesicle fusion"/>
    <property type="evidence" value="ECO:0007669"/>
    <property type="project" value="TreeGrafter"/>
</dbReference>
<sequence length="1035" mass="114486">MAPFLSPRTIVTGIKEKIDSLLVQGDRLYLGSSVGNLHIYGSERDGGSESENAGQEPLFKLVEMKKGVTRRAIEQLGFIKDVNSLVVLSEMTVTLFPLPSLSPPTPLAMAKAAFSFAVYSSVQSGTTSASDAVSELSDSKSAPIPTLVTYLLVGCRRKAVLYTWKDGEPQEVKEALLPHSARSITFLNPDSACFAYSPTEYAIFTISTMTAVDIVTPLPTTASTGAMGALTGLTGYMTLGLLAKPKPASVHVNDSEVLIAKDVEGFFIGHDAKPSRSMTLEWPVPPEEVAAVKPYIISVLPAGTVQNDALSTGFHSTSVVQIHSSLSLQVAQTIPFPFDVSSAPATSPNATLRLLTTPPSANSPLYLISAPTDRTAAATDGSSIWEFTMKSWPVQLDELVLEGHYADALALLGSLDESALPDKLSRRTRIRALYAVSQFRSGKFDEAIDTFIELDFNPAKVVALYPEAVSGRLSVSQDKWIPLYGGPVPIDSDDSKSVASNESGKAASSENASSGDPVEPPTTAGSFRNRLHLKTTFGLLIPGGGGRDDDTVSISSKRKVPVYDDFHRSIETLVRFLTDRRPKLFKSLAGVQITPQNQTQQYPPLSKTSVDELFELPDAPLSALTPEQLLRFAQIIDTALYKAYLIIRPTLLSSLCRVANWCEVSELEEDLRKRKKFSELKDLYHGKGMHDKALELLKEIAVDEDDLEDKLGPSIRYLQKLGTDNMGQIFESARWIIDTDKNMAFDIFISEDVDLPHRPVADYLEKIDPRLCIRYLEHLLYEKHEESSEFHDRLAGLYFSQTMSAKKRGDDGHREEMYSKLLQFVDSNQHFGIDRLYGMLSSTDLFEARAILLGRLGRHDQALELYVYRLHDYRKAEDYCKRVYQPGSGTSGIYLTLLRIYLRPTSQAASKVDLLKPALALISRHSPRLDSVETLQLLPPLVTAHDVKEFLVDALRVPVFDTRVIGQISKARNDHLARKLVGLQTRRVKVTDTRICPQCHKRIGNSVIAVHSPHGEVTHYQCREPFSQRIAEMRR</sequence>
<accession>A0A5C3L546</accession>
<feature type="domain" description="CNH" evidence="6">
    <location>
        <begin position="15"/>
        <end position="335"/>
    </location>
</feature>
<dbReference type="Proteomes" id="UP000307440">
    <property type="component" value="Unassembled WGS sequence"/>
</dbReference>
<comment type="subcellular location">
    <subcellularLocation>
        <location evidence="1">Endomembrane system</location>
        <topology evidence="1">Peripheral membrane protein</topology>
    </subcellularLocation>
</comment>
<dbReference type="InterPro" id="IPR032914">
    <property type="entry name" value="Vam6/VPS39/TRAP1"/>
</dbReference>
<reference evidence="7 8" key="1">
    <citation type="journal article" date="2019" name="Nat. Ecol. Evol.">
        <title>Megaphylogeny resolves global patterns of mushroom evolution.</title>
        <authorList>
            <person name="Varga T."/>
            <person name="Krizsan K."/>
            <person name="Foldi C."/>
            <person name="Dima B."/>
            <person name="Sanchez-Garcia M."/>
            <person name="Sanchez-Ramirez S."/>
            <person name="Szollosi G.J."/>
            <person name="Szarkandi J.G."/>
            <person name="Papp V."/>
            <person name="Albert L."/>
            <person name="Andreopoulos W."/>
            <person name="Angelini C."/>
            <person name="Antonin V."/>
            <person name="Barry K.W."/>
            <person name="Bougher N.L."/>
            <person name="Buchanan P."/>
            <person name="Buyck B."/>
            <person name="Bense V."/>
            <person name="Catcheside P."/>
            <person name="Chovatia M."/>
            <person name="Cooper J."/>
            <person name="Damon W."/>
            <person name="Desjardin D."/>
            <person name="Finy P."/>
            <person name="Geml J."/>
            <person name="Haridas S."/>
            <person name="Hughes K."/>
            <person name="Justo A."/>
            <person name="Karasinski D."/>
            <person name="Kautmanova I."/>
            <person name="Kiss B."/>
            <person name="Kocsube S."/>
            <person name="Kotiranta H."/>
            <person name="LaButti K.M."/>
            <person name="Lechner B.E."/>
            <person name="Liimatainen K."/>
            <person name="Lipzen A."/>
            <person name="Lukacs Z."/>
            <person name="Mihaltcheva S."/>
            <person name="Morgado L.N."/>
            <person name="Niskanen T."/>
            <person name="Noordeloos M.E."/>
            <person name="Ohm R.A."/>
            <person name="Ortiz-Santana B."/>
            <person name="Ovrebo C."/>
            <person name="Racz N."/>
            <person name="Riley R."/>
            <person name="Savchenko A."/>
            <person name="Shiryaev A."/>
            <person name="Soop K."/>
            <person name="Spirin V."/>
            <person name="Szebenyi C."/>
            <person name="Tomsovsky M."/>
            <person name="Tulloss R.E."/>
            <person name="Uehling J."/>
            <person name="Grigoriev I.V."/>
            <person name="Vagvolgyi C."/>
            <person name="Papp T."/>
            <person name="Martin F.M."/>
            <person name="Miettinen O."/>
            <person name="Hibbett D.S."/>
            <person name="Nagy L.G."/>
        </authorList>
    </citation>
    <scope>NUCLEOTIDE SEQUENCE [LARGE SCALE GENOMIC DNA]</scope>
    <source>
        <strain evidence="7 8">CBS 121175</strain>
    </source>
</reference>
<evidence type="ECO:0000256" key="2">
    <source>
        <dbReference type="ARBA" id="ARBA00023136"/>
    </source>
</evidence>
<comment type="similarity">
    <text evidence="3">Belongs to the VAM6/VPS39 family.</text>
</comment>
<dbReference type="Pfam" id="PF10366">
    <property type="entry name" value="Vps39_1"/>
    <property type="match status" value="1"/>
</dbReference>
<evidence type="ECO:0000313" key="7">
    <source>
        <dbReference type="EMBL" id="TFK27815.1"/>
    </source>
</evidence>
<keyword evidence="8" id="KW-1185">Reference proteome</keyword>
<feature type="region of interest" description="Disordered" evidence="5">
    <location>
        <begin position="492"/>
        <end position="527"/>
    </location>
</feature>
<dbReference type="InterPro" id="IPR001180">
    <property type="entry name" value="CNH_dom"/>
</dbReference>
<dbReference type="InterPro" id="IPR019453">
    <property type="entry name" value="VPS39/TGFA1_Znf"/>
</dbReference>
<name>A0A5C3L546_COPMA</name>
<dbReference type="PROSITE" id="PS50236">
    <property type="entry name" value="CHCR"/>
    <property type="match status" value="1"/>
</dbReference>
<evidence type="ECO:0000256" key="1">
    <source>
        <dbReference type="ARBA" id="ARBA00004184"/>
    </source>
</evidence>
<dbReference type="PROSITE" id="PS50219">
    <property type="entry name" value="CNH"/>
    <property type="match status" value="1"/>
</dbReference>
<dbReference type="PANTHER" id="PTHR12894:SF49">
    <property type="entry name" value="VAM6_VPS39-LIKE PROTEIN"/>
    <property type="match status" value="1"/>
</dbReference>
<feature type="repeat" description="CHCR" evidence="4">
    <location>
        <begin position="747"/>
        <end position="906"/>
    </location>
</feature>
<dbReference type="AlphaFoldDB" id="A0A5C3L546"/>
<keyword evidence="2" id="KW-0472">Membrane</keyword>
<dbReference type="GO" id="GO:0006886">
    <property type="term" value="P:intracellular protein transport"/>
    <property type="evidence" value="ECO:0007669"/>
    <property type="project" value="UniProtKB-UniRule"/>
</dbReference>
<proteinExistence type="inferred from homology"/>
<dbReference type="GO" id="GO:0000329">
    <property type="term" value="C:fungal-type vacuole membrane"/>
    <property type="evidence" value="ECO:0007669"/>
    <property type="project" value="TreeGrafter"/>
</dbReference>
<dbReference type="OrthoDB" id="5325112at2759"/>
<evidence type="ECO:0000256" key="3">
    <source>
        <dbReference type="ARBA" id="ARBA00038201"/>
    </source>
</evidence>
<dbReference type="GO" id="GO:0006914">
    <property type="term" value="P:autophagy"/>
    <property type="evidence" value="ECO:0007669"/>
    <property type="project" value="TreeGrafter"/>
</dbReference>